<keyword evidence="3" id="KW-0349">Heme</keyword>
<sequence length="332" mass="36461">MACRRTGADESGATEEGAPRQAPAQLRGPAPAPHVCVMALDLRGDVPDRAMELRRLARAVGGSGGIALGAGLLGGGAGRPRHLRRMPTFPGDLLDPSASHGDVLVQIEGRSRSAAAEASDRLLRAVPAWKLRWRIDGFLAGSRTERGRALTRDPFQFTEGFGNPPTEREVRERCLVRPGQGEPSWAVGGSYQVIRLVRLATELWDRDSQEEQERVIGRRRNGRWLDGTPAEEEPDFRADPKGRVTPLTSHVRMAAPDRRNPPPLVRRSYGYDRGDGDTGMIFSCFQRDLAAGFETVQRRLEGQELDKYVLTFGGGYFFVPPSGDAWVEAALR</sequence>
<organism evidence="12 13">
    <name type="scientific">Streptomyces luteireticuli</name>
    <dbReference type="NCBI Taxonomy" id="173858"/>
    <lineage>
        <taxon>Bacteria</taxon>
        <taxon>Bacillati</taxon>
        <taxon>Actinomycetota</taxon>
        <taxon>Actinomycetes</taxon>
        <taxon>Kitasatosporales</taxon>
        <taxon>Streptomycetaceae</taxon>
        <taxon>Streptomyces</taxon>
    </lineage>
</organism>
<keyword evidence="5" id="KW-0732">Signal</keyword>
<dbReference type="PROSITE" id="PS51404">
    <property type="entry name" value="DYP_PEROXIDASE"/>
    <property type="match status" value="1"/>
</dbReference>
<evidence type="ECO:0000256" key="6">
    <source>
        <dbReference type="ARBA" id="ARBA00023002"/>
    </source>
</evidence>
<proteinExistence type="inferred from homology"/>
<feature type="domain" description="Dyp-type peroxidase C-terminal" evidence="11">
    <location>
        <begin position="152"/>
        <end position="322"/>
    </location>
</feature>
<evidence type="ECO:0000313" key="13">
    <source>
        <dbReference type="Proteomes" id="UP001500879"/>
    </source>
</evidence>
<dbReference type="InterPro" id="IPR048328">
    <property type="entry name" value="Dyp_perox_C"/>
</dbReference>
<comment type="cofactor">
    <cofactor evidence="1">
        <name>heme b</name>
        <dbReference type="ChEBI" id="CHEBI:60344"/>
    </cofactor>
</comment>
<comment type="similarity">
    <text evidence="8">Belongs to the DyP-type peroxidase family.</text>
</comment>
<evidence type="ECO:0008006" key="14">
    <source>
        <dbReference type="Google" id="ProtNLM"/>
    </source>
</evidence>
<dbReference type="InterPro" id="IPR011008">
    <property type="entry name" value="Dimeric_a/b-barrel"/>
</dbReference>
<evidence type="ECO:0000259" key="11">
    <source>
        <dbReference type="Pfam" id="PF20628"/>
    </source>
</evidence>
<evidence type="ECO:0000256" key="1">
    <source>
        <dbReference type="ARBA" id="ARBA00001970"/>
    </source>
</evidence>
<feature type="domain" description="Dyp-type peroxidase N-terminal" evidence="10">
    <location>
        <begin position="73"/>
        <end position="138"/>
    </location>
</feature>
<evidence type="ECO:0000256" key="3">
    <source>
        <dbReference type="ARBA" id="ARBA00022617"/>
    </source>
</evidence>
<name>A0ABN0YAK2_9ACTN</name>
<evidence type="ECO:0000259" key="10">
    <source>
        <dbReference type="Pfam" id="PF04261"/>
    </source>
</evidence>
<dbReference type="Pfam" id="PF20628">
    <property type="entry name" value="Dyp_perox_C"/>
    <property type="match status" value="1"/>
</dbReference>
<dbReference type="InterPro" id="IPR006314">
    <property type="entry name" value="Dyp_peroxidase"/>
</dbReference>
<dbReference type="Pfam" id="PF04261">
    <property type="entry name" value="Dyp_perox_N"/>
    <property type="match status" value="1"/>
</dbReference>
<evidence type="ECO:0000256" key="4">
    <source>
        <dbReference type="ARBA" id="ARBA00022723"/>
    </source>
</evidence>
<evidence type="ECO:0000256" key="5">
    <source>
        <dbReference type="ARBA" id="ARBA00022729"/>
    </source>
</evidence>
<dbReference type="NCBIfam" id="TIGR01413">
    <property type="entry name" value="Dyp_perox_fam"/>
    <property type="match status" value="1"/>
</dbReference>
<accession>A0ABN0YAK2</accession>
<evidence type="ECO:0000313" key="12">
    <source>
        <dbReference type="EMBL" id="GAA0389057.1"/>
    </source>
</evidence>
<comment type="caution">
    <text evidence="12">The sequence shown here is derived from an EMBL/GenBank/DDBJ whole genome shotgun (WGS) entry which is preliminary data.</text>
</comment>
<evidence type="ECO:0000256" key="8">
    <source>
        <dbReference type="ARBA" id="ARBA00025737"/>
    </source>
</evidence>
<keyword evidence="7" id="KW-0408">Iron</keyword>
<feature type="region of interest" description="Disordered" evidence="9">
    <location>
        <begin position="1"/>
        <end position="30"/>
    </location>
</feature>
<evidence type="ECO:0000256" key="2">
    <source>
        <dbReference type="ARBA" id="ARBA00022559"/>
    </source>
</evidence>
<dbReference type="PANTHER" id="PTHR30521">
    <property type="entry name" value="DEFERROCHELATASE/PEROXIDASE"/>
    <property type="match status" value="1"/>
</dbReference>
<dbReference type="EMBL" id="BAAABX010000007">
    <property type="protein sequence ID" value="GAA0389057.1"/>
    <property type="molecule type" value="Genomic_DNA"/>
</dbReference>
<keyword evidence="4" id="KW-0479">Metal-binding</keyword>
<keyword evidence="13" id="KW-1185">Reference proteome</keyword>
<evidence type="ECO:0000256" key="7">
    <source>
        <dbReference type="ARBA" id="ARBA00023004"/>
    </source>
</evidence>
<keyword evidence="2" id="KW-0575">Peroxidase</keyword>
<evidence type="ECO:0000256" key="9">
    <source>
        <dbReference type="SAM" id="MobiDB-lite"/>
    </source>
</evidence>
<gene>
    <name evidence="12" type="ORF">GCM10010357_07210</name>
</gene>
<dbReference type="InterPro" id="IPR048327">
    <property type="entry name" value="Dyp_perox_N"/>
</dbReference>
<protein>
    <recommendedName>
        <fullName evidence="14">Dyp-type peroxidase</fullName>
    </recommendedName>
</protein>
<dbReference type="Proteomes" id="UP001500879">
    <property type="component" value="Unassembled WGS sequence"/>
</dbReference>
<dbReference type="SUPFAM" id="SSF54909">
    <property type="entry name" value="Dimeric alpha+beta barrel"/>
    <property type="match status" value="1"/>
</dbReference>
<keyword evidence="6" id="KW-0560">Oxidoreductase</keyword>
<reference evidence="12 13" key="1">
    <citation type="journal article" date="2019" name="Int. J. Syst. Evol. Microbiol.">
        <title>The Global Catalogue of Microorganisms (GCM) 10K type strain sequencing project: providing services to taxonomists for standard genome sequencing and annotation.</title>
        <authorList>
            <consortium name="The Broad Institute Genomics Platform"/>
            <consortium name="The Broad Institute Genome Sequencing Center for Infectious Disease"/>
            <person name="Wu L."/>
            <person name="Ma J."/>
        </authorList>
    </citation>
    <scope>NUCLEOTIDE SEQUENCE [LARGE SCALE GENOMIC DNA]</scope>
    <source>
        <strain evidence="12 13">JCM 4788</strain>
    </source>
</reference>
<dbReference type="PANTHER" id="PTHR30521:SF4">
    <property type="entry name" value="DEFERROCHELATASE"/>
    <property type="match status" value="1"/>
</dbReference>